<protein>
    <recommendedName>
        <fullName evidence="12">Cathepsin S</fullName>
    </recommendedName>
</protein>
<keyword evidence="11" id="KW-1185">Reference proteome</keyword>
<dbReference type="SMART" id="SM00848">
    <property type="entry name" value="Inhibitor_I29"/>
    <property type="match status" value="1"/>
</dbReference>
<evidence type="ECO:0000259" key="9">
    <source>
        <dbReference type="SMART" id="SM00848"/>
    </source>
</evidence>
<dbReference type="Gene3D" id="3.90.70.10">
    <property type="entry name" value="Cysteine proteinases"/>
    <property type="match status" value="1"/>
</dbReference>
<dbReference type="FunFam" id="3.90.70.10:FF:000332">
    <property type="entry name" value="Cathepsin L1"/>
    <property type="match status" value="1"/>
</dbReference>
<feature type="signal peptide" evidence="7">
    <location>
        <begin position="1"/>
        <end position="31"/>
    </location>
</feature>
<feature type="chain" id="PRO_5035893680" description="Cathepsin S" evidence="7">
    <location>
        <begin position="32"/>
        <end position="278"/>
    </location>
</feature>
<reference evidence="10" key="1">
    <citation type="thesis" date="2020" institute="ProQuest LLC" country="789 East Eisenhower Parkway, Ann Arbor, MI, USA">
        <title>Comparative Genomics and Chromosome Evolution.</title>
        <authorList>
            <person name="Mudd A.B."/>
        </authorList>
    </citation>
    <scope>NUCLEOTIDE SEQUENCE</scope>
    <source>
        <strain evidence="10">Female2</strain>
        <tissue evidence="10">Blood</tissue>
    </source>
</reference>
<keyword evidence="3" id="KW-0378">Hydrolase</keyword>
<evidence type="ECO:0000256" key="7">
    <source>
        <dbReference type="SAM" id="SignalP"/>
    </source>
</evidence>
<keyword evidence="4" id="KW-0788">Thiol protease</keyword>
<dbReference type="Proteomes" id="UP000812440">
    <property type="component" value="Chromosome 8_10"/>
</dbReference>
<dbReference type="SMART" id="SM00645">
    <property type="entry name" value="Pept_C1"/>
    <property type="match status" value="1"/>
</dbReference>
<keyword evidence="5" id="KW-0865">Zymogen</keyword>
<evidence type="ECO:0008006" key="12">
    <source>
        <dbReference type="Google" id="ProtNLM"/>
    </source>
</evidence>
<dbReference type="GO" id="GO:0008234">
    <property type="term" value="F:cysteine-type peptidase activity"/>
    <property type="evidence" value="ECO:0007669"/>
    <property type="project" value="UniProtKB-KW"/>
</dbReference>
<evidence type="ECO:0000256" key="2">
    <source>
        <dbReference type="ARBA" id="ARBA00022670"/>
    </source>
</evidence>
<gene>
    <name evidence="10" type="ORF">GDO86_016489</name>
</gene>
<feature type="domain" description="Cathepsin propeptide inhibitor" evidence="9">
    <location>
        <begin position="41"/>
        <end position="101"/>
    </location>
</feature>
<dbReference type="Pfam" id="PF08246">
    <property type="entry name" value="Inhibitor_I29"/>
    <property type="match status" value="1"/>
</dbReference>
<name>A0A8T2JX70_9PIPI</name>
<proteinExistence type="inferred from homology"/>
<keyword evidence="2" id="KW-0645">Protease</keyword>
<accession>A0A8T2JX70</accession>
<dbReference type="InterPro" id="IPR039417">
    <property type="entry name" value="Peptidase_C1A_papain-like"/>
</dbReference>
<dbReference type="AlphaFoldDB" id="A0A8T2JX70"/>
<dbReference type="Pfam" id="PF00112">
    <property type="entry name" value="Peptidase_C1"/>
    <property type="match status" value="1"/>
</dbReference>
<evidence type="ECO:0000313" key="10">
    <source>
        <dbReference type="EMBL" id="KAG8449835.1"/>
    </source>
</evidence>
<evidence type="ECO:0000256" key="5">
    <source>
        <dbReference type="ARBA" id="ARBA00023145"/>
    </source>
</evidence>
<dbReference type="InterPro" id="IPR013201">
    <property type="entry name" value="Prot_inhib_I29"/>
</dbReference>
<dbReference type="OrthoDB" id="65740at2759"/>
<dbReference type="InterPro" id="IPR000668">
    <property type="entry name" value="Peptidase_C1A_C"/>
</dbReference>
<dbReference type="PROSITE" id="PS00139">
    <property type="entry name" value="THIOL_PROTEASE_CYS"/>
    <property type="match status" value="1"/>
</dbReference>
<keyword evidence="6" id="KW-1015">Disulfide bond</keyword>
<dbReference type="InterPro" id="IPR038765">
    <property type="entry name" value="Papain-like_cys_pep_sf"/>
</dbReference>
<evidence type="ECO:0000259" key="8">
    <source>
        <dbReference type="SMART" id="SM00645"/>
    </source>
</evidence>
<keyword evidence="7" id="KW-0732">Signal</keyword>
<evidence type="ECO:0000256" key="6">
    <source>
        <dbReference type="ARBA" id="ARBA00023157"/>
    </source>
</evidence>
<evidence type="ECO:0000256" key="4">
    <source>
        <dbReference type="ARBA" id="ARBA00022807"/>
    </source>
</evidence>
<evidence type="ECO:0000313" key="11">
    <source>
        <dbReference type="Proteomes" id="UP000812440"/>
    </source>
</evidence>
<dbReference type="GO" id="GO:0006508">
    <property type="term" value="P:proteolysis"/>
    <property type="evidence" value="ECO:0007669"/>
    <property type="project" value="UniProtKB-KW"/>
</dbReference>
<dbReference type="SUPFAM" id="SSF54001">
    <property type="entry name" value="Cysteine proteinases"/>
    <property type="match status" value="1"/>
</dbReference>
<dbReference type="CDD" id="cd02248">
    <property type="entry name" value="Peptidase_C1A"/>
    <property type="match status" value="1"/>
</dbReference>
<dbReference type="InterPro" id="IPR013128">
    <property type="entry name" value="Peptidase_C1A"/>
</dbReference>
<evidence type="ECO:0000256" key="1">
    <source>
        <dbReference type="ARBA" id="ARBA00008455"/>
    </source>
</evidence>
<dbReference type="PANTHER" id="PTHR12411">
    <property type="entry name" value="CYSTEINE PROTEASE FAMILY C1-RELATED"/>
    <property type="match status" value="1"/>
</dbReference>
<dbReference type="InterPro" id="IPR000169">
    <property type="entry name" value="Pept_cys_AS"/>
</dbReference>
<dbReference type="EMBL" id="JAACNH010000003">
    <property type="protein sequence ID" value="KAG8449835.1"/>
    <property type="molecule type" value="Genomic_DNA"/>
</dbReference>
<organism evidence="10 11">
    <name type="scientific">Hymenochirus boettgeri</name>
    <name type="common">Congo dwarf clawed frog</name>
    <dbReference type="NCBI Taxonomy" id="247094"/>
    <lineage>
        <taxon>Eukaryota</taxon>
        <taxon>Metazoa</taxon>
        <taxon>Chordata</taxon>
        <taxon>Craniata</taxon>
        <taxon>Vertebrata</taxon>
        <taxon>Euteleostomi</taxon>
        <taxon>Amphibia</taxon>
        <taxon>Batrachia</taxon>
        <taxon>Anura</taxon>
        <taxon>Pipoidea</taxon>
        <taxon>Pipidae</taxon>
        <taxon>Pipinae</taxon>
        <taxon>Hymenochirus</taxon>
    </lineage>
</organism>
<feature type="domain" description="Peptidase C1A papain C-terminal" evidence="8">
    <location>
        <begin position="129"/>
        <end position="278"/>
    </location>
</feature>
<evidence type="ECO:0000256" key="3">
    <source>
        <dbReference type="ARBA" id="ARBA00022801"/>
    </source>
</evidence>
<sequence length="278" mass="31221">MAFMKPGFRRTMAFASFCLVVLSALLVQSLSIPDPTLDNHWELWVKTHQKNYKDEKAELARRTIWEQTLKFIMVHNLEYSMGRHSYEVGMNHLGDLTAKEVAGTMKGFIAQEAHWTNWTELPMELMAALPPAIDWREKGCVTRVKNQGQCGSCYAFSSVGALECQWKKKTGQLISLSEQNLLDCSNITGNKGCIGGFMPNSFQYIINYGIEAEVGNCLFNRAKVAAKCSSFVNLPSGNEQALMMAVATIGPVSVAIDSNHNEFIYYKKGWFLMEKLCC</sequence>
<comment type="similarity">
    <text evidence="1">Belongs to the peptidase C1 family.</text>
</comment>
<comment type="caution">
    <text evidence="10">The sequence shown here is derived from an EMBL/GenBank/DDBJ whole genome shotgun (WGS) entry which is preliminary data.</text>
</comment>